<proteinExistence type="predicted"/>
<protein>
    <submittedName>
        <fullName evidence="1">Uncharacterized protein</fullName>
    </submittedName>
</protein>
<evidence type="ECO:0000313" key="2">
    <source>
        <dbReference type="Proteomes" id="UP001430953"/>
    </source>
</evidence>
<dbReference type="AlphaFoldDB" id="A0AAW2E9Z9"/>
<gene>
    <name evidence="1" type="ORF">PUN28_019884</name>
</gene>
<dbReference type="EMBL" id="JADYXP020000027">
    <property type="protein sequence ID" value="KAL0099770.1"/>
    <property type="molecule type" value="Genomic_DNA"/>
</dbReference>
<keyword evidence="2" id="KW-1185">Reference proteome</keyword>
<accession>A0AAW2E9Z9</accession>
<comment type="caution">
    <text evidence="1">The sequence shown here is derived from an EMBL/GenBank/DDBJ whole genome shotgun (WGS) entry which is preliminary data.</text>
</comment>
<sequence>MNYHDRILLAALCLRVQLKATFHPCRKTFAPRDAVLKLIYFPARVGFDRFLPDRGEIRFNSRLLNELRNRRRYLLLFRVPFMTSRRRSRERSAYQRCIRKNYNLIPVYLAIRRASSPRYQLSLCVVRIWMSRSYLYRDNPSPCKAPEGYLRERKSAFVAASRFTSAYGFPKIYRAVRHSTSGITIPPNDSLAQLCNCSSQDKYARVGFFFFFFFYLHNKFVTQRKKKKRKENGKNYFHEKDRSEIDFFFFFLSFFLSFFFHDNEIARYRYTRDIYFSKTTMKRRDTDIRGEEESLEVKIKRYLVLYLCHVNDSFSLLGRHKISKTSRGVLHIFQRISRSIHLFNFRITHFLL</sequence>
<dbReference type="Proteomes" id="UP001430953">
    <property type="component" value="Unassembled WGS sequence"/>
</dbReference>
<organism evidence="1 2">
    <name type="scientific">Cardiocondyla obscurior</name>
    <dbReference type="NCBI Taxonomy" id="286306"/>
    <lineage>
        <taxon>Eukaryota</taxon>
        <taxon>Metazoa</taxon>
        <taxon>Ecdysozoa</taxon>
        <taxon>Arthropoda</taxon>
        <taxon>Hexapoda</taxon>
        <taxon>Insecta</taxon>
        <taxon>Pterygota</taxon>
        <taxon>Neoptera</taxon>
        <taxon>Endopterygota</taxon>
        <taxon>Hymenoptera</taxon>
        <taxon>Apocrita</taxon>
        <taxon>Aculeata</taxon>
        <taxon>Formicoidea</taxon>
        <taxon>Formicidae</taxon>
        <taxon>Myrmicinae</taxon>
        <taxon>Cardiocondyla</taxon>
    </lineage>
</organism>
<evidence type="ECO:0000313" key="1">
    <source>
        <dbReference type="EMBL" id="KAL0099770.1"/>
    </source>
</evidence>
<name>A0AAW2E9Z9_9HYME</name>
<reference evidence="1 2" key="1">
    <citation type="submission" date="2023-03" db="EMBL/GenBank/DDBJ databases">
        <title>High recombination rates correlate with genetic variation in Cardiocondyla obscurior ants.</title>
        <authorList>
            <person name="Errbii M."/>
        </authorList>
    </citation>
    <scope>NUCLEOTIDE SEQUENCE [LARGE SCALE GENOMIC DNA]</scope>
    <source>
        <strain evidence="1">Alpha-2009</strain>
        <tissue evidence="1">Whole body</tissue>
    </source>
</reference>